<dbReference type="AlphaFoldDB" id="A0A9J6B980"/>
<evidence type="ECO:0000256" key="1">
    <source>
        <dbReference type="ARBA" id="ARBA00006062"/>
    </source>
</evidence>
<comment type="caution">
    <text evidence="3">The sequence shown here is derived from an EMBL/GenBank/DDBJ whole genome shotgun (WGS) entry which is preliminary data.</text>
</comment>
<keyword evidence="4" id="KW-1185">Reference proteome</keyword>
<evidence type="ECO:0000313" key="4">
    <source>
        <dbReference type="Proteomes" id="UP001107558"/>
    </source>
</evidence>
<dbReference type="PANTHER" id="PTHR16284:SF13">
    <property type="entry name" value="PROTEIN CDV3 HOMOLOG"/>
    <property type="match status" value="1"/>
</dbReference>
<sequence length="145" mass="15849">QLTFDEEQHNQNAGGADNESENTNQFNNDGSDSSENPWKKAQENAAKEQKPVPAAAESKPGVYVPRFGGDTSAKARKKNAPDLKSEGMFPSLGTDKPINEQVKNKKDGFQEVTHGIKKEQSTSTNFQIPLSSTVYSSLFNNEVDS</sequence>
<evidence type="ECO:0000256" key="2">
    <source>
        <dbReference type="SAM" id="MobiDB-lite"/>
    </source>
</evidence>
<dbReference type="EMBL" id="JADBJN010000031">
    <property type="protein sequence ID" value="KAG5666190.1"/>
    <property type="molecule type" value="Genomic_DNA"/>
</dbReference>
<gene>
    <name evidence="3" type="ORF">PVAND_017823</name>
</gene>
<dbReference type="InterPro" id="IPR026806">
    <property type="entry name" value="CDV3"/>
</dbReference>
<proteinExistence type="inferred from homology"/>
<evidence type="ECO:0000313" key="3">
    <source>
        <dbReference type="EMBL" id="KAG5666190.1"/>
    </source>
</evidence>
<dbReference type="OrthoDB" id="6288097at2759"/>
<comment type="similarity">
    <text evidence="1">Belongs to the CDV3 family.</text>
</comment>
<dbReference type="Proteomes" id="UP001107558">
    <property type="component" value="Unassembled WGS sequence"/>
</dbReference>
<feature type="non-terminal residue" evidence="3">
    <location>
        <position position="1"/>
    </location>
</feature>
<reference evidence="3" key="1">
    <citation type="submission" date="2021-03" db="EMBL/GenBank/DDBJ databases">
        <title>Chromosome level genome of the anhydrobiotic midge Polypedilum vanderplanki.</title>
        <authorList>
            <person name="Yoshida Y."/>
            <person name="Kikawada T."/>
            <person name="Gusev O."/>
        </authorList>
    </citation>
    <scope>NUCLEOTIDE SEQUENCE</scope>
    <source>
        <strain evidence="3">NIAS01</strain>
        <tissue evidence="3">Whole body or cell culture</tissue>
    </source>
</reference>
<dbReference type="GO" id="GO:0005737">
    <property type="term" value="C:cytoplasm"/>
    <property type="evidence" value="ECO:0007669"/>
    <property type="project" value="TreeGrafter"/>
</dbReference>
<feature type="compositionally biased region" description="Basic and acidic residues" evidence="2">
    <location>
        <begin position="37"/>
        <end position="50"/>
    </location>
</feature>
<organism evidence="3 4">
    <name type="scientific">Polypedilum vanderplanki</name>
    <name type="common">Sleeping chironomid midge</name>
    <dbReference type="NCBI Taxonomy" id="319348"/>
    <lineage>
        <taxon>Eukaryota</taxon>
        <taxon>Metazoa</taxon>
        <taxon>Ecdysozoa</taxon>
        <taxon>Arthropoda</taxon>
        <taxon>Hexapoda</taxon>
        <taxon>Insecta</taxon>
        <taxon>Pterygota</taxon>
        <taxon>Neoptera</taxon>
        <taxon>Endopterygota</taxon>
        <taxon>Diptera</taxon>
        <taxon>Nematocera</taxon>
        <taxon>Chironomoidea</taxon>
        <taxon>Chironomidae</taxon>
        <taxon>Chironominae</taxon>
        <taxon>Polypedilum</taxon>
        <taxon>Polypedilum</taxon>
    </lineage>
</organism>
<feature type="region of interest" description="Disordered" evidence="2">
    <location>
        <begin position="1"/>
        <end position="99"/>
    </location>
</feature>
<accession>A0A9J6B980</accession>
<dbReference type="Pfam" id="PF15359">
    <property type="entry name" value="CDV3"/>
    <property type="match status" value="1"/>
</dbReference>
<name>A0A9J6B980_POLVA</name>
<feature type="compositionally biased region" description="Polar residues" evidence="2">
    <location>
        <begin position="21"/>
        <end position="36"/>
    </location>
</feature>
<protein>
    <submittedName>
        <fullName evidence="3">Uncharacterized protein</fullName>
    </submittedName>
</protein>
<dbReference type="PANTHER" id="PTHR16284">
    <property type="entry name" value="PROTEIN CDV3 HOMOLOG"/>
    <property type="match status" value="1"/>
</dbReference>